<evidence type="ECO:0000256" key="5">
    <source>
        <dbReference type="ARBA" id="ARBA00022946"/>
    </source>
</evidence>
<dbReference type="OrthoDB" id="3244603at2759"/>
<organism evidence="14 15">
    <name type="scientific">Tulasnella calospora MUT 4182</name>
    <dbReference type="NCBI Taxonomy" id="1051891"/>
    <lineage>
        <taxon>Eukaryota</taxon>
        <taxon>Fungi</taxon>
        <taxon>Dikarya</taxon>
        <taxon>Basidiomycota</taxon>
        <taxon>Agaricomycotina</taxon>
        <taxon>Agaricomycetes</taxon>
        <taxon>Cantharellales</taxon>
        <taxon>Tulasnellaceae</taxon>
        <taxon>Tulasnella</taxon>
    </lineage>
</organism>
<dbReference type="STRING" id="1051891.A0A0C3Q4U4"/>
<evidence type="ECO:0000256" key="2">
    <source>
        <dbReference type="ARBA" id="ARBA00012637"/>
    </source>
</evidence>
<dbReference type="InterPro" id="IPR023753">
    <property type="entry name" value="FAD/NAD-binding_dom"/>
</dbReference>
<dbReference type="PRINTS" id="PR00368">
    <property type="entry name" value="FADPNR"/>
</dbReference>
<dbReference type="AlphaFoldDB" id="A0A0C3Q4U4"/>
<feature type="transmembrane region" description="Helical" evidence="11">
    <location>
        <begin position="61"/>
        <end position="82"/>
    </location>
</feature>
<comment type="catalytic activity">
    <reaction evidence="9">
        <text>a ubiquinone + NADH + H(+) = a ubiquinol + NAD(+)</text>
        <dbReference type="Rhea" id="RHEA:23152"/>
        <dbReference type="Rhea" id="RHEA-COMP:9565"/>
        <dbReference type="Rhea" id="RHEA-COMP:9566"/>
        <dbReference type="ChEBI" id="CHEBI:15378"/>
        <dbReference type="ChEBI" id="CHEBI:16389"/>
        <dbReference type="ChEBI" id="CHEBI:17976"/>
        <dbReference type="ChEBI" id="CHEBI:57540"/>
        <dbReference type="ChEBI" id="CHEBI:57945"/>
    </reaction>
</comment>
<evidence type="ECO:0000256" key="8">
    <source>
        <dbReference type="ARBA" id="ARBA00047599"/>
    </source>
</evidence>
<feature type="domain" description="External alternative NADH-ubiquinone oxidoreductase-like C-terminal" evidence="13">
    <location>
        <begin position="495"/>
        <end position="559"/>
    </location>
</feature>
<evidence type="ECO:0000256" key="10">
    <source>
        <dbReference type="SAM" id="MobiDB-lite"/>
    </source>
</evidence>
<dbReference type="Pfam" id="PF22366">
    <property type="entry name" value="NDH2_C"/>
    <property type="match status" value="1"/>
</dbReference>
<evidence type="ECO:0000256" key="7">
    <source>
        <dbReference type="ARBA" id="ARBA00023027"/>
    </source>
</evidence>
<comment type="catalytic activity">
    <reaction evidence="8">
        <text>a quinone + NADH + H(+) = a quinol + NAD(+)</text>
        <dbReference type="Rhea" id="RHEA:46160"/>
        <dbReference type="ChEBI" id="CHEBI:15378"/>
        <dbReference type="ChEBI" id="CHEBI:24646"/>
        <dbReference type="ChEBI" id="CHEBI:57540"/>
        <dbReference type="ChEBI" id="CHEBI:57945"/>
        <dbReference type="ChEBI" id="CHEBI:132124"/>
        <dbReference type="EC" id="1.6.5.9"/>
    </reaction>
</comment>
<evidence type="ECO:0000256" key="1">
    <source>
        <dbReference type="ARBA" id="ARBA00005272"/>
    </source>
</evidence>
<dbReference type="Gene3D" id="3.50.50.100">
    <property type="match status" value="1"/>
</dbReference>
<proteinExistence type="inferred from homology"/>
<dbReference type="EC" id="1.6.5.9" evidence="2"/>
<feature type="region of interest" description="Disordered" evidence="10">
    <location>
        <begin position="1"/>
        <end position="33"/>
    </location>
</feature>
<dbReference type="SUPFAM" id="SSF51905">
    <property type="entry name" value="FAD/NAD(P)-binding domain"/>
    <property type="match status" value="2"/>
</dbReference>
<keyword evidence="6" id="KW-0560">Oxidoreductase</keyword>
<reference evidence="14 15" key="1">
    <citation type="submission" date="2014-04" db="EMBL/GenBank/DDBJ databases">
        <authorList>
            <consortium name="DOE Joint Genome Institute"/>
            <person name="Kuo A."/>
            <person name="Girlanda M."/>
            <person name="Perotto S."/>
            <person name="Kohler A."/>
            <person name="Nagy L.G."/>
            <person name="Floudas D."/>
            <person name="Copeland A."/>
            <person name="Barry K.W."/>
            <person name="Cichocki N."/>
            <person name="Veneault-Fourrey C."/>
            <person name="LaButti K."/>
            <person name="Lindquist E.A."/>
            <person name="Lipzen A."/>
            <person name="Lundell T."/>
            <person name="Morin E."/>
            <person name="Murat C."/>
            <person name="Sun H."/>
            <person name="Tunlid A."/>
            <person name="Henrissat B."/>
            <person name="Grigoriev I.V."/>
            <person name="Hibbett D.S."/>
            <person name="Martin F."/>
            <person name="Nordberg H.P."/>
            <person name="Cantor M.N."/>
            <person name="Hua S.X."/>
        </authorList>
    </citation>
    <scope>NUCLEOTIDE SEQUENCE [LARGE SCALE GENOMIC DNA]</scope>
    <source>
        <strain evidence="14 15">MUT 4182</strain>
    </source>
</reference>
<name>A0A0C3Q4U4_9AGAM</name>
<comment type="similarity">
    <text evidence="1">Belongs to the NADH dehydrogenase family.</text>
</comment>
<evidence type="ECO:0000313" key="15">
    <source>
        <dbReference type="Proteomes" id="UP000054248"/>
    </source>
</evidence>
<evidence type="ECO:0000259" key="12">
    <source>
        <dbReference type="Pfam" id="PF07992"/>
    </source>
</evidence>
<evidence type="ECO:0000256" key="6">
    <source>
        <dbReference type="ARBA" id="ARBA00023002"/>
    </source>
</evidence>
<evidence type="ECO:0000259" key="13">
    <source>
        <dbReference type="Pfam" id="PF22366"/>
    </source>
</evidence>
<dbReference type="Pfam" id="PF07992">
    <property type="entry name" value="Pyr_redox_2"/>
    <property type="match status" value="1"/>
</dbReference>
<keyword evidence="5" id="KW-0809">Transit peptide</keyword>
<dbReference type="Proteomes" id="UP000054248">
    <property type="component" value="Unassembled WGS sequence"/>
</dbReference>
<dbReference type="PANTHER" id="PTHR43706">
    <property type="entry name" value="NADH DEHYDROGENASE"/>
    <property type="match status" value="1"/>
</dbReference>
<protein>
    <recommendedName>
        <fullName evidence="2">NADH:ubiquinone reductase (non-electrogenic)</fullName>
        <ecNumber evidence="2">1.6.5.9</ecNumber>
    </recommendedName>
</protein>
<evidence type="ECO:0000313" key="14">
    <source>
        <dbReference type="EMBL" id="KIO18371.1"/>
    </source>
</evidence>
<evidence type="ECO:0000256" key="9">
    <source>
        <dbReference type="ARBA" id="ARBA00049010"/>
    </source>
</evidence>
<dbReference type="PANTHER" id="PTHR43706:SF47">
    <property type="entry name" value="EXTERNAL NADH-UBIQUINONE OXIDOREDUCTASE 1, MITOCHONDRIAL-RELATED"/>
    <property type="match status" value="1"/>
</dbReference>
<sequence>MLAARRTLNTVARRPLSRTLPAGPASSSSSSRLFTTSRIVRSIETENVIPKPPRWRRALTTFGRVTLVTVLGTTATFMYFAAKETHPPAWQKPFDKDKKTVVILGSGWAATSMLKNMDTEEYNVVLVSPRNYFLFTPLLPSVAVGTLEPRSVIQSTRYVARHKARRVSIYEAEALKVDPHAKQVTIADLSDIKGDVNNMTIPYDILVYAVGAETQTFGIPGVKEHSCFLKELPDAEKLRERVMDCIESAAFPDQSEAEVDRLMHMIVVGGGPTGVEFSGELHDFIKDDLRSWYPELADKLKITLVEALPNVLPMFSRELIQYTESTFKEQNIEVLTKTMVKEVKDKTVVVKNDKGQIEELPYGLLVWAAGNVSRPITRDLMAQLPQHQTNRRGLLVDDYLRLLGVNDVYAIGDCTATSYAPTAQVATQQGRYLARLLGQIAKKEELETKLAELRGERSGLPEGPEGKVKNNAEEIESVVKQLNKASKIRPFHYSHQGSLAYIGSDKAIADLPFFNGNFASGGVATFLFWRSAYVSSLFSLRNRTLVMSDWLKVKLFGRDVSRESRN</sequence>
<evidence type="ECO:0000256" key="11">
    <source>
        <dbReference type="SAM" id="Phobius"/>
    </source>
</evidence>
<evidence type="ECO:0000256" key="4">
    <source>
        <dbReference type="ARBA" id="ARBA00022827"/>
    </source>
</evidence>
<dbReference type="InterPro" id="IPR036188">
    <property type="entry name" value="FAD/NAD-bd_sf"/>
</dbReference>
<keyword evidence="11" id="KW-0472">Membrane</keyword>
<gene>
    <name evidence="14" type="ORF">M407DRAFT_31971</name>
</gene>
<feature type="domain" description="FAD/NAD(P)-binding" evidence="12">
    <location>
        <begin position="100"/>
        <end position="430"/>
    </location>
</feature>
<dbReference type="HOGENOM" id="CLU_021377_1_0_1"/>
<keyword evidence="11" id="KW-0812">Transmembrane</keyword>
<keyword evidence="3" id="KW-0285">Flavoprotein</keyword>
<keyword evidence="7" id="KW-0520">NAD</keyword>
<keyword evidence="15" id="KW-1185">Reference proteome</keyword>
<keyword evidence="4" id="KW-0274">FAD</keyword>
<dbReference type="InterPro" id="IPR054585">
    <property type="entry name" value="NDH2-like_C"/>
</dbReference>
<dbReference type="EMBL" id="KN823292">
    <property type="protein sequence ID" value="KIO18371.1"/>
    <property type="molecule type" value="Genomic_DNA"/>
</dbReference>
<evidence type="ECO:0000256" key="3">
    <source>
        <dbReference type="ARBA" id="ARBA00022630"/>
    </source>
</evidence>
<dbReference type="GO" id="GO:0005739">
    <property type="term" value="C:mitochondrion"/>
    <property type="evidence" value="ECO:0007669"/>
    <property type="project" value="UniProtKB-ARBA"/>
</dbReference>
<accession>A0A0C3Q4U4</accession>
<reference evidence="15" key="2">
    <citation type="submission" date="2015-01" db="EMBL/GenBank/DDBJ databases">
        <title>Evolutionary Origins and Diversification of the Mycorrhizal Mutualists.</title>
        <authorList>
            <consortium name="DOE Joint Genome Institute"/>
            <consortium name="Mycorrhizal Genomics Consortium"/>
            <person name="Kohler A."/>
            <person name="Kuo A."/>
            <person name="Nagy L.G."/>
            <person name="Floudas D."/>
            <person name="Copeland A."/>
            <person name="Barry K.W."/>
            <person name="Cichocki N."/>
            <person name="Veneault-Fourrey C."/>
            <person name="LaButti K."/>
            <person name="Lindquist E.A."/>
            <person name="Lipzen A."/>
            <person name="Lundell T."/>
            <person name="Morin E."/>
            <person name="Murat C."/>
            <person name="Riley R."/>
            <person name="Ohm R."/>
            <person name="Sun H."/>
            <person name="Tunlid A."/>
            <person name="Henrissat B."/>
            <person name="Grigoriev I.V."/>
            <person name="Hibbett D.S."/>
            <person name="Martin F."/>
        </authorList>
    </citation>
    <scope>NUCLEOTIDE SEQUENCE [LARGE SCALE GENOMIC DNA]</scope>
    <source>
        <strain evidence="15">MUT 4182</strain>
    </source>
</reference>
<dbReference type="InterPro" id="IPR045024">
    <property type="entry name" value="NDH-2"/>
</dbReference>
<dbReference type="GO" id="GO:0050136">
    <property type="term" value="F:NADH dehydrogenase (quinone) (non-electrogenic) activity"/>
    <property type="evidence" value="ECO:0007669"/>
    <property type="project" value="UniProtKB-EC"/>
</dbReference>
<keyword evidence="11" id="KW-1133">Transmembrane helix</keyword>